<gene>
    <name evidence="4" type="ORF">WOLCODRAFT_132088</name>
</gene>
<reference evidence="4 5" key="1">
    <citation type="journal article" date="2012" name="Science">
        <title>The Paleozoic origin of enzymatic lignin decomposition reconstructed from 31 fungal genomes.</title>
        <authorList>
            <person name="Floudas D."/>
            <person name="Binder M."/>
            <person name="Riley R."/>
            <person name="Barry K."/>
            <person name="Blanchette R.A."/>
            <person name="Henrissat B."/>
            <person name="Martinez A.T."/>
            <person name="Otillar R."/>
            <person name="Spatafora J.W."/>
            <person name="Yadav J.S."/>
            <person name="Aerts A."/>
            <person name="Benoit I."/>
            <person name="Boyd A."/>
            <person name="Carlson A."/>
            <person name="Copeland A."/>
            <person name="Coutinho P.M."/>
            <person name="de Vries R.P."/>
            <person name="Ferreira P."/>
            <person name="Findley K."/>
            <person name="Foster B."/>
            <person name="Gaskell J."/>
            <person name="Glotzer D."/>
            <person name="Gorecki P."/>
            <person name="Heitman J."/>
            <person name="Hesse C."/>
            <person name="Hori C."/>
            <person name="Igarashi K."/>
            <person name="Jurgens J.A."/>
            <person name="Kallen N."/>
            <person name="Kersten P."/>
            <person name="Kohler A."/>
            <person name="Kuees U."/>
            <person name="Kumar T.K.A."/>
            <person name="Kuo A."/>
            <person name="LaButti K."/>
            <person name="Larrondo L.F."/>
            <person name="Lindquist E."/>
            <person name="Ling A."/>
            <person name="Lombard V."/>
            <person name="Lucas S."/>
            <person name="Lundell T."/>
            <person name="Martin R."/>
            <person name="McLaughlin D.J."/>
            <person name="Morgenstern I."/>
            <person name="Morin E."/>
            <person name="Murat C."/>
            <person name="Nagy L.G."/>
            <person name="Nolan M."/>
            <person name="Ohm R.A."/>
            <person name="Patyshakuliyeva A."/>
            <person name="Rokas A."/>
            <person name="Ruiz-Duenas F.J."/>
            <person name="Sabat G."/>
            <person name="Salamov A."/>
            <person name="Samejima M."/>
            <person name="Schmutz J."/>
            <person name="Slot J.C."/>
            <person name="St John F."/>
            <person name="Stenlid J."/>
            <person name="Sun H."/>
            <person name="Sun S."/>
            <person name="Syed K."/>
            <person name="Tsang A."/>
            <person name="Wiebenga A."/>
            <person name="Young D."/>
            <person name="Pisabarro A."/>
            <person name="Eastwood D.C."/>
            <person name="Martin F."/>
            <person name="Cullen D."/>
            <person name="Grigoriev I.V."/>
            <person name="Hibbett D.S."/>
        </authorList>
    </citation>
    <scope>NUCLEOTIDE SEQUENCE [LARGE SCALE GENOMIC DNA]</scope>
    <source>
        <strain evidence="4 5">MD-104</strain>
    </source>
</reference>
<dbReference type="AlphaFoldDB" id="A0A2H3JJK1"/>
<dbReference type="OMA" id="MVNYIGP"/>
<accession>A0A2H3JJK1</accession>
<dbReference type="Gene3D" id="3.40.50.720">
    <property type="entry name" value="NAD(P)-binding Rossmann-like Domain"/>
    <property type="match status" value="1"/>
</dbReference>
<evidence type="ECO:0000256" key="3">
    <source>
        <dbReference type="ARBA" id="ARBA00023002"/>
    </source>
</evidence>
<proteinExistence type="inferred from homology"/>
<dbReference type="SUPFAM" id="SSF51735">
    <property type="entry name" value="NAD(P)-binding Rossmann-fold domains"/>
    <property type="match status" value="1"/>
</dbReference>
<evidence type="ECO:0000256" key="2">
    <source>
        <dbReference type="ARBA" id="ARBA00022857"/>
    </source>
</evidence>
<name>A0A2H3JJK1_WOLCO</name>
<dbReference type="PANTHER" id="PTHR24320:SF282">
    <property type="entry name" value="WW DOMAIN-CONTAINING OXIDOREDUCTASE"/>
    <property type="match status" value="1"/>
</dbReference>
<dbReference type="InterPro" id="IPR002347">
    <property type="entry name" value="SDR_fam"/>
</dbReference>
<dbReference type="GO" id="GO:0016491">
    <property type="term" value="F:oxidoreductase activity"/>
    <property type="evidence" value="ECO:0007669"/>
    <property type="project" value="UniProtKB-KW"/>
</dbReference>
<evidence type="ECO:0000256" key="1">
    <source>
        <dbReference type="ARBA" id="ARBA00006484"/>
    </source>
</evidence>
<dbReference type="EMBL" id="KB468113">
    <property type="protein sequence ID" value="PCH41725.1"/>
    <property type="molecule type" value="Genomic_DNA"/>
</dbReference>
<evidence type="ECO:0000313" key="4">
    <source>
        <dbReference type="EMBL" id="PCH41725.1"/>
    </source>
</evidence>
<organism evidence="4 5">
    <name type="scientific">Wolfiporia cocos (strain MD-104)</name>
    <name type="common">Brown rot fungus</name>
    <dbReference type="NCBI Taxonomy" id="742152"/>
    <lineage>
        <taxon>Eukaryota</taxon>
        <taxon>Fungi</taxon>
        <taxon>Dikarya</taxon>
        <taxon>Basidiomycota</taxon>
        <taxon>Agaricomycotina</taxon>
        <taxon>Agaricomycetes</taxon>
        <taxon>Polyporales</taxon>
        <taxon>Phaeolaceae</taxon>
        <taxon>Wolfiporia</taxon>
    </lineage>
</organism>
<keyword evidence="2" id="KW-0521">NADP</keyword>
<protein>
    <submittedName>
        <fullName evidence="4">NAD(P)-binding protein</fullName>
    </submittedName>
</protein>
<keyword evidence="3" id="KW-0560">Oxidoreductase</keyword>
<dbReference type="Pfam" id="PF00106">
    <property type="entry name" value="adh_short"/>
    <property type="match status" value="1"/>
</dbReference>
<evidence type="ECO:0000313" key="5">
    <source>
        <dbReference type="Proteomes" id="UP000218811"/>
    </source>
</evidence>
<dbReference type="STRING" id="742152.A0A2H3JJK1"/>
<comment type="similarity">
    <text evidence="1">Belongs to the short-chain dehydrogenases/reductases (SDR) family.</text>
</comment>
<dbReference type="PRINTS" id="PR00081">
    <property type="entry name" value="GDHRDH"/>
</dbReference>
<sequence length="322" mass="35678">MFSKSFTPDDLPDLTGKVIIVTGGNAGVGSAAVHHLARRGAKVYMAARNEQRAKTAIERLKVAGLSPGNGEVHWLPLDYSDPREVKKAAEDFMEKEQRLDVVVNSAALLLVPFQKSHDGIQDIVMVNYIGPFLFIRTLLPLLKRTAQSPNSDVRVVMLSSEGHAHAPMDARFRNIDDLNVEYKESRFQDYLRYNLTKFMGMLYVKELQRRFDTEGVPIVVLGVHPGVVNTEGVQAYAHSVGPILSPIYTFIANTFFTSPSKGAYSTAFAAAAPIVRTQAEEYRGAYIVPPGKIGKASRRVEDRELAKELWDTTERTLADIGL</sequence>
<dbReference type="OrthoDB" id="191139at2759"/>
<dbReference type="InterPro" id="IPR036291">
    <property type="entry name" value="NAD(P)-bd_dom_sf"/>
</dbReference>
<dbReference type="PANTHER" id="PTHR24320">
    <property type="entry name" value="RETINOL DEHYDROGENASE"/>
    <property type="match status" value="1"/>
</dbReference>
<keyword evidence="5" id="KW-1185">Reference proteome</keyword>
<dbReference type="Proteomes" id="UP000218811">
    <property type="component" value="Unassembled WGS sequence"/>
</dbReference>